<organism evidence="9 10">
    <name type="scientific">Littorina saxatilis</name>
    <dbReference type="NCBI Taxonomy" id="31220"/>
    <lineage>
        <taxon>Eukaryota</taxon>
        <taxon>Metazoa</taxon>
        <taxon>Spiralia</taxon>
        <taxon>Lophotrochozoa</taxon>
        <taxon>Mollusca</taxon>
        <taxon>Gastropoda</taxon>
        <taxon>Caenogastropoda</taxon>
        <taxon>Littorinimorpha</taxon>
        <taxon>Littorinoidea</taxon>
        <taxon>Littorinidae</taxon>
        <taxon>Littorina</taxon>
    </lineage>
</organism>
<keyword evidence="4 5" id="KW-0238">DNA-binding</keyword>
<dbReference type="AlphaFoldDB" id="A0AAN9AYX9"/>
<feature type="domain" description="THAP-type" evidence="8">
    <location>
        <begin position="9"/>
        <end position="101"/>
    </location>
</feature>
<protein>
    <recommendedName>
        <fullName evidence="8">THAP-type domain-containing protein</fullName>
    </recommendedName>
</protein>
<proteinExistence type="predicted"/>
<dbReference type="InterPro" id="IPR048366">
    <property type="entry name" value="TNP-like_GBD"/>
</dbReference>
<dbReference type="PROSITE" id="PS50950">
    <property type="entry name" value="ZF_THAP"/>
    <property type="match status" value="1"/>
</dbReference>
<dbReference type="SUPFAM" id="SSF57716">
    <property type="entry name" value="Glucocorticoid receptor-like (DNA-binding domain)"/>
    <property type="match status" value="1"/>
</dbReference>
<evidence type="ECO:0000256" key="2">
    <source>
        <dbReference type="ARBA" id="ARBA00022771"/>
    </source>
</evidence>
<dbReference type="Pfam" id="PF21788">
    <property type="entry name" value="TNP-like_GBD"/>
    <property type="match status" value="1"/>
</dbReference>
<dbReference type="Pfam" id="PF21787">
    <property type="entry name" value="TNP-like_RNaseH_N"/>
    <property type="match status" value="1"/>
</dbReference>
<keyword evidence="3" id="KW-0862">Zinc</keyword>
<dbReference type="Proteomes" id="UP001374579">
    <property type="component" value="Unassembled WGS sequence"/>
</dbReference>
<reference evidence="9 10" key="1">
    <citation type="submission" date="2024-02" db="EMBL/GenBank/DDBJ databases">
        <title>Chromosome-scale genome assembly of the rough periwinkle Littorina saxatilis.</title>
        <authorList>
            <person name="De Jode A."/>
            <person name="Faria R."/>
            <person name="Formenti G."/>
            <person name="Sims Y."/>
            <person name="Smith T.P."/>
            <person name="Tracey A."/>
            <person name="Wood J.M.D."/>
            <person name="Zagrodzka Z.B."/>
            <person name="Johannesson K."/>
            <person name="Butlin R.K."/>
            <person name="Leder E.H."/>
        </authorList>
    </citation>
    <scope>NUCLEOTIDE SEQUENCE [LARGE SCALE GENOMIC DNA]</scope>
    <source>
        <strain evidence="9">Snail1</strain>
        <tissue evidence="9">Muscle</tissue>
    </source>
</reference>
<dbReference type="EMBL" id="JBAMIC010000014">
    <property type="protein sequence ID" value="KAK7095767.1"/>
    <property type="molecule type" value="Genomic_DNA"/>
</dbReference>
<evidence type="ECO:0000259" key="8">
    <source>
        <dbReference type="PROSITE" id="PS50950"/>
    </source>
</evidence>
<evidence type="ECO:0000313" key="9">
    <source>
        <dbReference type="EMBL" id="KAK7095767.1"/>
    </source>
</evidence>
<evidence type="ECO:0000313" key="10">
    <source>
        <dbReference type="Proteomes" id="UP001374579"/>
    </source>
</evidence>
<keyword evidence="6" id="KW-0175">Coiled coil</keyword>
<feature type="coiled-coil region" evidence="6">
    <location>
        <begin position="308"/>
        <end position="342"/>
    </location>
</feature>
<keyword evidence="2 5" id="KW-0863">Zinc-finger</keyword>
<dbReference type="SMART" id="SM00980">
    <property type="entry name" value="THAP"/>
    <property type="match status" value="1"/>
</dbReference>
<dbReference type="InterPro" id="IPR048365">
    <property type="entry name" value="TNP-like_RNaseH_N"/>
</dbReference>
<dbReference type="Pfam" id="PF05485">
    <property type="entry name" value="THAP"/>
    <property type="match status" value="1"/>
</dbReference>
<gene>
    <name evidence="9" type="ORF">V1264_005133</name>
</gene>
<evidence type="ECO:0000256" key="6">
    <source>
        <dbReference type="SAM" id="Coils"/>
    </source>
</evidence>
<evidence type="ECO:0000256" key="7">
    <source>
        <dbReference type="SAM" id="MobiDB-lite"/>
    </source>
</evidence>
<dbReference type="GO" id="GO:0008270">
    <property type="term" value="F:zinc ion binding"/>
    <property type="evidence" value="ECO:0007669"/>
    <property type="project" value="UniProtKB-KW"/>
</dbReference>
<accession>A0AAN9AYX9</accession>
<keyword evidence="10" id="KW-1185">Reference proteome</keyword>
<evidence type="ECO:0000256" key="5">
    <source>
        <dbReference type="PROSITE-ProRule" id="PRU00309"/>
    </source>
</evidence>
<evidence type="ECO:0000256" key="4">
    <source>
        <dbReference type="ARBA" id="ARBA00023125"/>
    </source>
</evidence>
<evidence type="ECO:0000256" key="3">
    <source>
        <dbReference type="ARBA" id="ARBA00022833"/>
    </source>
</evidence>
<feature type="region of interest" description="Disordered" evidence="7">
    <location>
        <begin position="843"/>
        <end position="868"/>
    </location>
</feature>
<evidence type="ECO:0000256" key="1">
    <source>
        <dbReference type="ARBA" id="ARBA00022723"/>
    </source>
</evidence>
<dbReference type="GO" id="GO:0003677">
    <property type="term" value="F:DNA binding"/>
    <property type="evidence" value="ECO:0007669"/>
    <property type="project" value="UniProtKB-UniRule"/>
</dbReference>
<keyword evidence="1" id="KW-0479">Metal-binding</keyword>
<name>A0AAN9AYX9_9CAEN</name>
<sequence>MAGRSSVMMNKSSGSNCCIVDCHANSTNCRGLCFPKLPRKGVSAEQDEYRRVLIRIIDRKDKSFNENTARICSRHFEASGIKYGPSGKCSGLVLGSIPTYHMPRPVTLNPSRPGPTDRPPPPIPDRVSYYNFDDVRKDLTLVESPWIVQENMASSFQVSLPSERGYVTVTLAKENSEKGTLADVTVFGSPAPHLSIDLEKKKLLHLLKELQDMRVCPGITDGNLQDLAGAPDGRTSYYRHMEYKCVNGKVTHISSVKSTRCELLLPPSSPVCQKCVQVEKVLLQKRNTLAEAVTKPIHPNAPLHNMPKAQLKEAFKHTRLENNRLQKELQLFKEKMEEESVHMNEAMHSSLCAVDTGQLKEGSLQKLFWEEQQKALTCKAKGMRWHPMIIRLAIMLQSKSKAAYETLRKTGVLKLPGTTTLREYTSANSPEAGFRPAVMEELRREAAKLPETQRYVVLLHDEMTIRSDLMFDQRSGFLVGFVNKDSWTFDTDREKVATHALVFYVVGVNSTLKMSVGYFGTTGATSDELMPLLWTAIGCLEECGWKVVASTSDKASPNQRLYQLHQVPGVSDVCFKAVNLHAPEREVFFISDAPHLIKTVRNNLESSGKNTRLLWKDGFKLLWSHISDVREADRARGLRMTKLENAHINLTPHSKMNVSLAAQVLSNRVGRVMQTYGKPEVQETAKFVLLMDRFFDCLNTRHLKEGERKLKPDLDAYTDVNDPRFQFLEDFLQYLEDWRTSVDNRNDQPYTRADRQKMFLTHQTYRGLVMTVRAFIGVTRFLLANGVSFILSNKFCQDPIEEHFGRHRAMKRTAENPSLYEFGHQENSILLQRQLALIITPRGNSRGAHHEPPQVDLSISPLKKKKNN</sequence>
<dbReference type="InterPro" id="IPR006612">
    <property type="entry name" value="THAP_Znf"/>
</dbReference>
<comment type="caution">
    <text evidence="9">The sequence shown here is derived from an EMBL/GenBank/DDBJ whole genome shotgun (WGS) entry which is preliminary data.</text>
</comment>